<dbReference type="SUPFAM" id="SSF82671">
    <property type="entry name" value="SEA domain"/>
    <property type="match status" value="1"/>
</dbReference>
<keyword evidence="5" id="KW-1003">Cell membrane</keyword>
<feature type="compositionally biased region" description="Low complexity" evidence="12">
    <location>
        <begin position="159"/>
        <end position="169"/>
    </location>
</feature>
<keyword evidence="17" id="KW-1185">Reference proteome</keyword>
<evidence type="ECO:0000256" key="3">
    <source>
        <dbReference type="ARBA" id="ARBA00004496"/>
    </source>
</evidence>
<evidence type="ECO:0000256" key="10">
    <source>
        <dbReference type="ARBA" id="ARBA00023242"/>
    </source>
</evidence>
<dbReference type="PANTHER" id="PTHR10006">
    <property type="entry name" value="MUCIN-1-RELATED"/>
    <property type="match status" value="1"/>
</dbReference>
<evidence type="ECO:0000256" key="5">
    <source>
        <dbReference type="ARBA" id="ARBA00022475"/>
    </source>
</evidence>
<evidence type="ECO:0000256" key="2">
    <source>
        <dbReference type="ARBA" id="ARBA00004247"/>
    </source>
</evidence>
<evidence type="ECO:0000256" key="8">
    <source>
        <dbReference type="ARBA" id="ARBA00022813"/>
    </source>
</evidence>
<proteinExistence type="predicted"/>
<evidence type="ECO:0000256" key="7">
    <source>
        <dbReference type="ARBA" id="ARBA00022553"/>
    </source>
</evidence>
<dbReference type="AlphaFoldDB" id="A0A9D3STB3"/>
<comment type="subcellular location">
    <subcellularLocation>
        <location evidence="2">Apical cell membrane</location>
        <topology evidence="2">Single-pass type I membrane protein</topology>
    </subcellularLocation>
    <subcellularLocation>
        <location evidence="3">Cytoplasm</location>
    </subcellularLocation>
    <subcellularLocation>
        <location evidence="1">Nucleus</location>
    </subcellularLocation>
</comment>
<comment type="caution">
    <text evidence="16">The sequence shown here is derived from an EMBL/GenBank/DDBJ whole genome shotgun (WGS) entry which is preliminary data.</text>
</comment>
<dbReference type="OrthoDB" id="9909831at2759"/>
<feature type="region of interest" description="Disordered" evidence="12">
    <location>
        <begin position="255"/>
        <end position="393"/>
    </location>
</feature>
<dbReference type="GO" id="GO:0005634">
    <property type="term" value="C:nucleus"/>
    <property type="evidence" value="ECO:0007669"/>
    <property type="project" value="UniProtKB-SubCell"/>
</dbReference>
<dbReference type="GO" id="GO:0005737">
    <property type="term" value="C:cytoplasm"/>
    <property type="evidence" value="ECO:0007669"/>
    <property type="project" value="UniProtKB-SubCell"/>
</dbReference>
<feature type="compositionally biased region" description="Polar residues" evidence="12">
    <location>
        <begin position="216"/>
        <end position="228"/>
    </location>
</feature>
<evidence type="ECO:0000313" key="16">
    <source>
        <dbReference type="EMBL" id="KAG7335947.1"/>
    </source>
</evidence>
<keyword evidence="11" id="KW-0449">Lipoprotein</keyword>
<keyword evidence="6" id="KW-0963">Cytoplasm</keyword>
<feature type="signal peptide" evidence="14">
    <location>
        <begin position="1"/>
        <end position="18"/>
    </location>
</feature>
<gene>
    <name evidence="16" type="ORF">KOW79_000640</name>
</gene>
<keyword evidence="13" id="KW-0812">Transmembrane</keyword>
<feature type="transmembrane region" description="Helical" evidence="13">
    <location>
        <begin position="399"/>
        <end position="425"/>
    </location>
</feature>
<keyword evidence="10" id="KW-0539">Nucleus</keyword>
<feature type="compositionally biased region" description="Low complexity" evidence="12">
    <location>
        <begin position="179"/>
        <end position="215"/>
    </location>
</feature>
<evidence type="ECO:0000256" key="4">
    <source>
        <dbReference type="ARBA" id="ARBA00014269"/>
    </source>
</evidence>
<accession>A0A9D3STB3</accession>
<evidence type="ECO:0000313" key="17">
    <source>
        <dbReference type="Proteomes" id="UP000824219"/>
    </source>
</evidence>
<evidence type="ECO:0000256" key="13">
    <source>
        <dbReference type="SAM" id="Phobius"/>
    </source>
</evidence>
<evidence type="ECO:0000256" key="1">
    <source>
        <dbReference type="ARBA" id="ARBA00004123"/>
    </source>
</evidence>
<evidence type="ECO:0000259" key="15">
    <source>
        <dbReference type="PROSITE" id="PS50024"/>
    </source>
</evidence>
<evidence type="ECO:0000256" key="9">
    <source>
        <dbReference type="ARBA" id="ARBA00023139"/>
    </source>
</evidence>
<keyword evidence="14" id="KW-0732">Signal</keyword>
<dbReference type="InterPro" id="IPR036364">
    <property type="entry name" value="SEA_dom_sf"/>
</dbReference>
<evidence type="ECO:0000256" key="6">
    <source>
        <dbReference type="ARBA" id="ARBA00022490"/>
    </source>
</evidence>
<sequence length="470" mass="50886">MNLYWIIGLLVLWSGVITAGDTTAAPEVGTKISYEFSAFMISIKITNQIYNESLEDHHSQSYKVLRREVENVFSEIYNFTSAVEYQKIAEMTFSNGSVIANSTVIFGTKQESGEKVKQVFVNNYEHHHSLLTLDLNINYTADQEPIPVQLPFLTNISDSTTAMTTSPTSTEHHQDGNEKSAISTTSASTSSGQSKSIDDNSSTTPPQTYSTTHSHGFTNSTSQTTSDSRSMEVLSSAFVSSTTDTSLSTIFPASSSTMTVRPSSNISTMSATSSSTTTVHPSSNRSTISATRSSTTTVHPSSNRSTMSTTRSSTTTVHPSSNRSTMSTTRSSTTTVHPSSNISTMSASSSSTTTVHPSSNISTMSASSSSESVGKTVTQNPTEPEGSHTVETEQGVPGWGIAILVLAAIILFFMLVLLILLLLFWCCWWKQRGFMNVSDPDPMGYYNPDIPMYSTHSTYDSHNGKSLNLN</sequence>
<keyword evidence="13" id="KW-0472">Membrane</keyword>
<dbReference type="GO" id="GO:0016324">
    <property type="term" value="C:apical plasma membrane"/>
    <property type="evidence" value="ECO:0007669"/>
    <property type="project" value="UniProtKB-SubCell"/>
</dbReference>
<keyword evidence="9" id="KW-0564">Palmitate</keyword>
<evidence type="ECO:0000256" key="14">
    <source>
        <dbReference type="SAM" id="SignalP"/>
    </source>
</evidence>
<dbReference type="PROSITE" id="PS50024">
    <property type="entry name" value="SEA"/>
    <property type="match status" value="1"/>
</dbReference>
<feature type="compositionally biased region" description="Polar residues" evidence="12">
    <location>
        <begin position="373"/>
        <end position="382"/>
    </location>
</feature>
<dbReference type="SMART" id="SM00200">
    <property type="entry name" value="SEA"/>
    <property type="match status" value="1"/>
</dbReference>
<keyword evidence="8" id="KW-0068">Autocatalytic cleavage</keyword>
<keyword evidence="13" id="KW-1133">Transmembrane helix</keyword>
<reference evidence="16 17" key="1">
    <citation type="submission" date="2021-06" db="EMBL/GenBank/DDBJ databases">
        <title>Chromosome-level genome assembly of the red-tail catfish (Hemibagrus wyckioides).</title>
        <authorList>
            <person name="Shao F."/>
        </authorList>
    </citation>
    <scope>NUCLEOTIDE SEQUENCE [LARGE SCALE GENOMIC DNA]</scope>
    <source>
        <strain evidence="16">EC202008001</strain>
        <tissue evidence="16">Blood</tissue>
    </source>
</reference>
<keyword evidence="7" id="KW-0597">Phosphoprotein</keyword>
<dbReference type="Pfam" id="PF01390">
    <property type="entry name" value="SEA"/>
    <property type="match status" value="1"/>
</dbReference>
<evidence type="ECO:0000256" key="12">
    <source>
        <dbReference type="SAM" id="MobiDB-lite"/>
    </source>
</evidence>
<evidence type="ECO:0000256" key="11">
    <source>
        <dbReference type="ARBA" id="ARBA00023288"/>
    </source>
</evidence>
<dbReference type="InterPro" id="IPR000082">
    <property type="entry name" value="SEA_dom"/>
</dbReference>
<feature type="chain" id="PRO_5038832805" description="Mucin-1" evidence="14">
    <location>
        <begin position="19"/>
        <end position="470"/>
    </location>
</feature>
<name>A0A9D3STB3_9TELE</name>
<dbReference type="Gene3D" id="3.30.70.960">
    <property type="entry name" value="SEA domain"/>
    <property type="match status" value="1"/>
</dbReference>
<organism evidence="16 17">
    <name type="scientific">Hemibagrus wyckioides</name>
    <dbReference type="NCBI Taxonomy" id="337641"/>
    <lineage>
        <taxon>Eukaryota</taxon>
        <taxon>Metazoa</taxon>
        <taxon>Chordata</taxon>
        <taxon>Craniata</taxon>
        <taxon>Vertebrata</taxon>
        <taxon>Euteleostomi</taxon>
        <taxon>Actinopterygii</taxon>
        <taxon>Neopterygii</taxon>
        <taxon>Teleostei</taxon>
        <taxon>Ostariophysi</taxon>
        <taxon>Siluriformes</taxon>
        <taxon>Bagridae</taxon>
        <taxon>Hemibagrus</taxon>
    </lineage>
</organism>
<dbReference type="PANTHER" id="PTHR10006:SF19">
    <property type="entry name" value="MUCIN-1"/>
    <property type="match status" value="1"/>
</dbReference>
<feature type="region of interest" description="Disordered" evidence="12">
    <location>
        <begin position="159"/>
        <end position="229"/>
    </location>
</feature>
<feature type="domain" description="SEA" evidence="15">
    <location>
        <begin position="35"/>
        <end position="153"/>
    </location>
</feature>
<feature type="compositionally biased region" description="Low complexity" evidence="12">
    <location>
        <begin position="263"/>
        <end position="372"/>
    </location>
</feature>
<protein>
    <recommendedName>
        <fullName evidence="4">Mucin-1</fullName>
    </recommendedName>
</protein>
<dbReference type="Proteomes" id="UP000824219">
    <property type="component" value="Linkage Group LG01"/>
</dbReference>
<dbReference type="EMBL" id="JAHKSW010000001">
    <property type="protein sequence ID" value="KAG7335947.1"/>
    <property type="molecule type" value="Genomic_DNA"/>
</dbReference>